<dbReference type="GO" id="GO:0004519">
    <property type="term" value="F:endonuclease activity"/>
    <property type="evidence" value="ECO:0007669"/>
    <property type="project" value="UniProtKB-KW"/>
</dbReference>
<name>A0A9D2SHT9_9FIRM</name>
<evidence type="ECO:0000313" key="4">
    <source>
        <dbReference type="Proteomes" id="UP000823910"/>
    </source>
</evidence>
<dbReference type="AlphaFoldDB" id="A0A9D2SHT9"/>
<dbReference type="Gene3D" id="3.60.10.10">
    <property type="entry name" value="Endonuclease/exonuclease/phosphatase"/>
    <property type="match status" value="1"/>
</dbReference>
<dbReference type="CDD" id="cd09079">
    <property type="entry name" value="RgfB-like"/>
    <property type="match status" value="1"/>
</dbReference>
<gene>
    <name evidence="3" type="ORF">H9704_13180</name>
</gene>
<dbReference type="PANTHER" id="PTHR15822:SF23">
    <property type="entry name" value="ENDONUCLEASE_EXONUCLEASE_PHOSPHATASE FAMILY PROTEIN"/>
    <property type="match status" value="1"/>
</dbReference>
<dbReference type="Proteomes" id="UP000823910">
    <property type="component" value="Unassembled WGS sequence"/>
</dbReference>
<dbReference type="SUPFAM" id="SSF56219">
    <property type="entry name" value="DNase I-like"/>
    <property type="match status" value="1"/>
</dbReference>
<feature type="domain" description="Endonuclease/exonuclease/phosphatase" evidence="2">
    <location>
        <begin position="5"/>
        <end position="274"/>
    </location>
</feature>
<keyword evidence="3" id="KW-0255">Endonuclease</keyword>
<dbReference type="InterPro" id="IPR051547">
    <property type="entry name" value="TDP2-like"/>
</dbReference>
<keyword evidence="3" id="KW-0540">Nuclease</keyword>
<reference evidence="3" key="2">
    <citation type="submission" date="2021-04" db="EMBL/GenBank/DDBJ databases">
        <authorList>
            <person name="Gilroy R."/>
        </authorList>
    </citation>
    <scope>NUCLEOTIDE SEQUENCE</scope>
    <source>
        <strain evidence="3">CHK180-15479</strain>
    </source>
</reference>
<sequence>MKILTLNTHSLAEKDYENGLACTVRALLKERPDIMAFQEVNQETGQPPLAEDALKGYVPCTGFAGTVRRGNHAARLAALLEAEGCPYFWTWLPVKLGYGIYDEGLALFSRSPIKETDQIALSRTQDYGNWKTRKALGIRARAADEREDAWFYTVHMGWWDDGEEPFKEQWDRLESGVREKRTRGSVWAAGDFNSPANVRGQGYDYVKSHGWKDTYETAGKRDEGLTVQTVIDGWRERGENSGMRIDYIWCSRGVKADSSRIIFDGKNYPRVSDHCGIILTTGKTAWAGENAMQQSQEEKR</sequence>
<dbReference type="EMBL" id="DWWT01000070">
    <property type="protein sequence ID" value="HJC07071.1"/>
    <property type="molecule type" value="Genomic_DNA"/>
</dbReference>
<evidence type="ECO:0000313" key="3">
    <source>
        <dbReference type="EMBL" id="HJC07071.1"/>
    </source>
</evidence>
<dbReference type="Pfam" id="PF03372">
    <property type="entry name" value="Exo_endo_phos"/>
    <property type="match status" value="1"/>
</dbReference>
<evidence type="ECO:0000259" key="2">
    <source>
        <dbReference type="Pfam" id="PF03372"/>
    </source>
</evidence>
<organism evidence="3 4">
    <name type="scientific">Candidatus Enterocloster excrementipullorum</name>
    <dbReference type="NCBI Taxonomy" id="2838559"/>
    <lineage>
        <taxon>Bacteria</taxon>
        <taxon>Bacillati</taxon>
        <taxon>Bacillota</taxon>
        <taxon>Clostridia</taxon>
        <taxon>Lachnospirales</taxon>
        <taxon>Lachnospiraceae</taxon>
        <taxon>Enterocloster</taxon>
    </lineage>
</organism>
<reference evidence="3" key="1">
    <citation type="journal article" date="2021" name="PeerJ">
        <title>Extensive microbial diversity within the chicken gut microbiome revealed by metagenomics and culture.</title>
        <authorList>
            <person name="Gilroy R."/>
            <person name="Ravi A."/>
            <person name="Getino M."/>
            <person name="Pursley I."/>
            <person name="Horton D.L."/>
            <person name="Alikhan N.F."/>
            <person name="Baker D."/>
            <person name="Gharbi K."/>
            <person name="Hall N."/>
            <person name="Watson M."/>
            <person name="Adriaenssens E.M."/>
            <person name="Foster-Nyarko E."/>
            <person name="Jarju S."/>
            <person name="Secka A."/>
            <person name="Antonio M."/>
            <person name="Oren A."/>
            <person name="Chaudhuri R.R."/>
            <person name="La Ragione R."/>
            <person name="Hildebrand F."/>
            <person name="Pallen M.J."/>
        </authorList>
    </citation>
    <scope>NUCLEOTIDE SEQUENCE</scope>
    <source>
        <strain evidence="3">CHK180-15479</strain>
    </source>
</reference>
<dbReference type="GO" id="GO:0016787">
    <property type="term" value="F:hydrolase activity"/>
    <property type="evidence" value="ECO:0007669"/>
    <property type="project" value="UniProtKB-KW"/>
</dbReference>
<keyword evidence="1" id="KW-0378">Hydrolase</keyword>
<proteinExistence type="predicted"/>
<protein>
    <submittedName>
        <fullName evidence="3">Endonuclease/exonuclease/phosphatase family protein</fullName>
    </submittedName>
</protein>
<dbReference type="PANTHER" id="PTHR15822">
    <property type="entry name" value="TRAF AND TNF RECEPTOR-ASSOCIATED PROTEIN"/>
    <property type="match status" value="1"/>
</dbReference>
<comment type="caution">
    <text evidence="3">The sequence shown here is derived from an EMBL/GenBank/DDBJ whole genome shotgun (WGS) entry which is preliminary data.</text>
</comment>
<accession>A0A9D2SHT9</accession>
<dbReference type="InterPro" id="IPR005135">
    <property type="entry name" value="Endo/exonuclease/phosphatase"/>
</dbReference>
<evidence type="ECO:0000256" key="1">
    <source>
        <dbReference type="ARBA" id="ARBA00022801"/>
    </source>
</evidence>
<dbReference type="InterPro" id="IPR036691">
    <property type="entry name" value="Endo/exonu/phosph_ase_sf"/>
</dbReference>